<dbReference type="InterPro" id="IPR036388">
    <property type="entry name" value="WH-like_DNA-bd_sf"/>
</dbReference>
<dbReference type="GO" id="GO:0006352">
    <property type="term" value="P:DNA-templated transcription initiation"/>
    <property type="evidence" value="ECO:0007669"/>
    <property type="project" value="InterPro"/>
</dbReference>
<sequence length="161" mass="19425">MNYEEIIIQTSKSIYRYFLKLGVHPMDAEDIVQDTIHKALLSMQQMKIKHVKTWLFQIAINKHRDLLRRQKRIEQVPLESVQLIGKGDLEGHVLTKELQVELQTVLSDMNPMYRHMLLLKYEYELSYKEIGMLLEMKEDTVRVSLYRARNEFKKIYRRRNE</sequence>
<dbReference type="AlphaFoldDB" id="A0A073JS77"/>
<dbReference type="InterPro" id="IPR013249">
    <property type="entry name" value="RNA_pol_sigma70_r4_t2"/>
</dbReference>
<dbReference type="InterPro" id="IPR007627">
    <property type="entry name" value="RNA_pol_sigma70_r2"/>
</dbReference>
<gene>
    <name evidence="8" type="ORF">BAMA_18210</name>
</gene>
<evidence type="ECO:0000256" key="3">
    <source>
        <dbReference type="ARBA" id="ARBA00023082"/>
    </source>
</evidence>
<comment type="caution">
    <text evidence="8">The sequence shown here is derived from an EMBL/GenBank/DDBJ whole genome shotgun (WGS) entry which is preliminary data.</text>
</comment>
<evidence type="ECO:0000256" key="1">
    <source>
        <dbReference type="ARBA" id="ARBA00010641"/>
    </source>
</evidence>
<dbReference type="Proteomes" id="UP000027822">
    <property type="component" value="Unassembled WGS sequence"/>
</dbReference>
<feature type="domain" description="RNA polymerase sigma-70 region 2" evidence="6">
    <location>
        <begin position="13"/>
        <end position="72"/>
    </location>
</feature>
<dbReference type="InterPro" id="IPR013325">
    <property type="entry name" value="RNA_pol_sigma_r2"/>
</dbReference>
<feature type="domain" description="RNA polymerase sigma factor 70 region 4 type 2" evidence="7">
    <location>
        <begin position="100"/>
        <end position="150"/>
    </location>
</feature>
<reference evidence="8 9" key="1">
    <citation type="submission" date="2014-06" db="EMBL/GenBank/DDBJ databases">
        <title>Draft genome sequence of Bacillus manliponensis JCM 15802 (MCCC 1A00708).</title>
        <authorList>
            <person name="Lai Q."/>
            <person name="Liu Y."/>
            <person name="Shao Z."/>
        </authorList>
    </citation>
    <scope>NUCLEOTIDE SEQUENCE [LARGE SCALE GENOMIC DNA]</scope>
    <source>
        <strain evidence="8 9">JCM 15802</strain>
    </source>
</reference>
<evidence type="ECO:0000259" key="6">
    <source>
        <dbReference type="Pfam" id="PF04542"/>
    </source>
</evidence>
<keyword evidence="3" id="KW-0731">Sigma factor</keyword>
<dbReference type="Pfam" id="PF08281">
    <property type="entry name" value="Sigma70_r4_2"/>
    <property type="match status" value="1"/>
</dbReference>
<dbReference type="OrthoDB" id="9784984at2"/>
<organism evidence="8 9">
    <name type="scientific">Bacillus manliponensis</name>
    <dbReference type="NCBI Taxonomy" id="574376"/>
    <lineage>
        <taxon>Bacteria</taxon>
        <taxon>Bacillati</taxon>
        <taxon>Bacillota</taxon>
        <taxon>Bacilli</taxon>
        <taxon>Bacillales</taxon>
        <taxon>Bacillaceae</taxon>
        <taxon>Bacillus</taxon>
        <taxon>Bacillus cereus group</taxon>
    </lineage>
</organism>
<dbReference type="PANTHER" id="PTHR43133">
    <property type="entry name" value="RNA POLYMERASE ECF-TYPE SIGMA FACTO"/>
    <property type="match status" value="1"/>
</dbReference>
<evidence type="ECO:0000256" key="4">
    <source>
        <dbReference type="ARBA" id="ARBA00023125"/>
    </source>
</evidence>
<evidence type="ECO:0000313" key="8">
    <source>
        <dbReference type="EMBL" id="KEK17170.1"/>
    </source>
</evidence>
<keyword evidence="5" id="KW-0804">Transcription</keyword>
<dbReference type="PANTHER" id="PTHR43133:SF8">
    <property type="entry name" value="RNA POLYMERASE SIGMA FACTOR HI_1459-RELATED"/>
    <property type="match status" value="1"/>
</dbReference>
<dbReference type="eggNOG" id="COG1595">
    <property type="taxonomic scope" value="Bacteria"/>
</dbReference>
<dbReference type="EMBL" id="JOTN01000041">
    <property type="protein sequence ID" value="KEK17170.1"/>
    <property type="molecule type" value="Genomic_DNA"/>
</dbReference>
<dbReference type="GO" id="GO:0003677">
    <property type="term" value="F:DNA binding"/>
    <property type="evidence" value="ECO:0007669"/>
    <property type="project" value="UniProtKB-KW"/>
</dbReference>
<keyword evidence="2" id="KW-0805">Transcription regulation</keyword>
<dbReference type="InterPro" id="IPR039425">
    <property type="entry name" value="RNA_pol_sigma-70-like"/>
</dbReference>
<protein>
    <submittedName>
        <fullName evidence="8">RNA polymerase subunit sigma-70</fullName>
    </submittedName>
</protein>
<name>A0A073JS77_9BACI</name>
<evidence type="ECO:0000313" key="9">
    <source>
        <dbReference type="Proteomes" id="UP000027822"/>
    </source>
</evidence>
<dbReference type="STRING" id="574376.BAMA_18210"/>
<dbReference type="Gene3D" id="1.10.1740.10">
    <property type="match status" value="1"/>
</dbReference>
<evidence type="ECO:0000259" key="7">
    <source>
        <dbReference type="Pfam" id="PF08281"/>
    </source>
</evidence>
<dbReference type="InterPro" id="IPR013324">
    <property type="entry name" value="RNA_pol_sigma_r3/r4-like"/>
</dbReference>
<dbReference type="InterPro" id="IPR014284">
    <property type="entry name" value="RNA_pol_sigma-70_dom"/>
</dbReference>
<accession>A0A073JS77</accession>
<dbReference type="Pfam" id="PF04542">
    <property type="entry name" value="Sigma70_r2"/>
    <property type="match status" value="1"/>
</dbReference>
<proteinExistence type="inferred from homology"/>
<dbReference type="NCBIfam" id="TIGR02937">
    <property type="entry name" value="sigma70-ECF"/>
    <property type="match status" value="1"/>
</dbReference>
<evidence type="ECO:0000256" key="2">
    <source>
        <dbReference type="ARBA" id="ARBA00023015"/>
    </source>
</evidence>
<dbReference type="SUPFAM" id="SSF88659">
    <property type="entry name" value="Sigma3 and sigma4 domains of RNA polymerase sigma factors"/>
    <property type="match status" value="1"/>
</dbReference>
<dbReference type="Gene3D" id="1.10.10.10">
    <property type="entry name" value="Winged helix-like DNA-binding domain superfamily/Winged helix DNA-binding domain"/>
    <property type="match status" value="1"/>
</dbReference>
<comment type="similarity">
    <text evidence="1">Belongs to the sigma-70 factor family. ECF subfamily.</text>
</comment>
<keyword evidence="4" id="KW-0238">DNA-binding</keyword>
<keyword evidence="9" id="KW-1185">Reference proteome</keyword>
<dbReference type="SUPFAM" id="SSF88946">
    <property type="entry name" value="Sigma2 domain of RNA polymerase sigma factors"/>
    <property type="match status" value="1"/>
</dbReference>
<dbReference type="GO" id="GO:0016987">
    <property type="term" value="F:sigma factor activity"/>
    <property type="evidence" value="ECO:0007669"/>
    <property type="project" value="UniProtKB-KW"/>
</dbReference>
<evidence type="ECO:0000256" key="5">
    <source>
        <dbReference type="ARBA" id="ARBA00023163"/>
    </source>
</evidence>
<dbReference type="RefSeq" id="WP_034644088.1">
    <property type="nucleotide sequence ID" value="NZ_CBCSJC010000006.1"/>
</dbReference>